<feature type="transmembrane region" description="Helical" evidence="1">
    <location>
        <begin position="52"/>
        <end position="70"/>
    </location>
</feature>
<evidence type="ECO:0000313" key="2">
    <source>
        <dbReference type="EMBL" id="GGH79646.1"/>
    </source>
</evidence>
<keyword evidence="3" id="KW-1185">Reference proteome</keyword>
<feature type="transmembrane region" description="Helical" evidence="1">
    <location>
        <begin position="12"/>
        <end position="40"/>
    </location>
</feature>
<evidence type="ECO:0000256" key="1">
    <source>
        <dbReference type="SAM" id="Phobius"/>
    </source>
</evidence>
<accession>A0A8J3ELM5</accession>
<reference evidence="2" key="2">
    <citation type="submission" date="2020-09" db="EMBL/GenBank/DDBJ databases">
        <authorList>
            <person name="Sun Q."/>
            <person name="Zhou Y."/>
        </authorList>
    </citation>
    <scope>NUCLEOTIDE SEQUENCE</scope>
    <source>
        <strain evidence="2">CGMCC 1.12777</strain>
    </source>
</reference>
<keyword evidence="1" id="KW-0812">Transmembrane</keyword>
<name>A0A8J3ELM5_9BACL</name>
<dbReference type="Pfam" id="PF19728">
    <property type="entry name" value="DUF6220"/>
    <property type="match status" value="1"/>
</dbReference>
<organism evidence="2 3">
    <name type="scientific">Pullulanibacillus pueri</name>
    <dbReference type="NCBI Taxonomy" id="1437324"/>
    <lineage>
        <taxon>Bacteria</taxon>
        <taxon>Bacillati</taxon>
        <taxon>Bacillota</taxon>
        <taxon>Bacilli</taxon>
        <taxon>Bacillales</taxon>
        <taxon>Sporolactobacillaceae</taxon>
        <taxon>Pullulanibacillus</taxon>
    </lineage>
</organism>
<dbReference type="AlphaFoldDB" id="A0A8J3ELM5"/>
<keyword evidence="1" id="KW-1133">Transmembrane helix</keyword>
<dbReference type="Proteomes" id="UP000656813">
    <property type="component" value="Unassembled WGS sequence"/>
</dbReference>
<gene>
    <name evidence="2" type="ORF">GCM10007096_14880</name>
</gene>
<dbReference type="InterPro" id="IPR046192">
    <property type="entry name" value="DUF6220"/>
</dbReference>
<comment type="caution">
    <text evidence="2">The sequence shown here is derived from an EMBL/GenBank/DDBJ whole genome shotgun (WGS) entry which is preliminary data.</text>
</comment>
<feature type="transmembrane region" description="Helical" evidence="1">
    <location>
        <begin position="82"/>
        <end position="103"/>
    </location>
</feature>
<feature type="transmembrane region" description="Helical" evidence="1">
    <location>
        <begin position="109"/>
        <end position="129"/>
    </location>
</feature>
<proteinExistence type="predicted"/>
<sequence>MSDQSIVTLRKYFRGLLAGVAWLMLICVIIQVLLAGIALFVQIGKWDYHESFIHYFTLVPLLMLFLSLLAKVPKGIKWHCLGLFLMIMLQYITVSLSDAAPYLTALHPVLALVLFWESLVIAQGATKLLKSPVNKR</sequence>
<protein>
    <submittedName>
        <fullName evidence="2">Uncharacterized protein</fullName>
    </submittedName>
</protein>
<reference evidence="2" key="1">
    <citation type="journal article" date="2014" name="Int. J. Syst. Evol. Microbiol.">
        <title>Complete genome sequence of Corynebacterium casei LMG S-19264T (=DSM 44701T), isolated from a smear-ripened cheese.</title>
        <authorList>
            <consortium name="US DOE Joint Genome Institute (JGI-PGF)"/>
            <person name="Walter F."/>
            <person name="Albersmeier A."/>
            <person name="Kalinowski J."/>
            <person name="Ruckert C."/>
        </authorList>
    </citation>
    <scope>NUCLEOTIDE SEQUENCE</scope>
    <source>
        <strain evidence="2">CGMCC 1.12777</strain>
    </source>
</reference>
<dbReference type="EMBL" id="BMFV01000008">
    <property type="protein sequence ID" value="GGH79646.1"/>
    <property type="molecule type" value="Genomic_DNA"/>
</dbReference>
<keyword evidence="1" id="KW-0472">Membrane</keyword>
<evidence type="ECO:0000313" key="3">
    <source>
        <dbReference type="Proteomes" id="UP000656813"/>
    </source>
</evidence>
<dbReference type="RefSeq" id="WP_188496766.1">
    <property type="nucleotide sequence ID" value="NZ_BMFV01000008.1"/>
</dbReference>